<name>A0ABU3T0U2_9ALTE</name>
<gene>
    <name evidence="2" type="ORF">RS130_20040</name>
</gene>
<comment type="caution">
    <text evidence="2">The sequence shown here is derived from an EMBL/GenBank/DDBJ whole genome shotgun (WGS) entry which is preliminary data.</text>
</comment>
<keyword evidence="1" id="KW-0472">Membrane</keyword>
<dbReference type="Proteomes" id="UP001247805">
    <property type="component" value="Unassembled WGS sequence"/>
</dbReference>
<dbReference type="EMBL" id="JAWDIO010000002">
    <property type="protein sequence ID" value="MDU0355871.1"/>
    <property type="molecule type" value="Genomic_DNA"/>
</dbReference>
<feature type="transmembrane region" description="Helical" evidence="1">
    <location>
        <begin position="113"/>
        <end position="134"/>
    </location>
</feature>
<feature type="transmembrane region" description="Helical" evidence="1">
    <location>
        <begin position="41"/>
        <end position="61"/>
    </location>
</feature>
<keyword evidence="1" id="KW-0812">Transmembrane</keyword>
<keyword evidence="3" id="KW-1185">Reference proteome</keyword>
<protein>
    <recommendedName>
        <fullName evidence="4">Abortive infection protein</fullName>
    </recommendedName>
</protein>
<sequence>MTDSKTVIGTTQSGATNAFLWLELIALFLLTPVVLAWHIHIAIKLCCVVVALTYCVVISRRQGLFVRASLIGTKWHYFTQGMALRLIAFMVISTMLIGYFLPEALFSVVRKNPLMWVAVSIFYALFSVYPQEFVYRVFFFKRYQNLVSNPYLFTFVNACLFSLAHSF</sequence>
<dbReference type="RefSeq" id="WP_316027390.1">
    <property type="nucleotide sequence ID" value="NZ_JAWDIO010000002.1"/>
</dbReference>
<keyword evidence="1" id="KW-1133">Transmembrane helix</keyword>
<proteinExistence type="predicted"/>
<reference evidence="2 3" key="1">
    <citation type="submission" date="2023-10" db="EMBL/GenBank/DDBJ databases">
        <title>Glaciecola aquimarina strain GGW-M5 nov., isolated from a coastal seawater.</title>
        <authorList>
            <person name="Bayburt H."/>
            <person name="Kim J.M."/>
            <person name="Choi B.J."/>
            <person name="Jeon C.O."/>
        </authorList>
    </citation>
    <scope>NUCLEOTIDE SEQUENCE [LARGE SCALE GENOMIC DNA]</scope>
    <source>
        <strain evidence="2 3">KCTC 32108</strain>
    </source>
</reference>
<evidence type="ECO:0000313" key="2">
    <source>
        <dbReference type="EMBL" id="MDU0355871.1"/>
    </source>
</evidence>
<evidence type="ECO:0000313" key="3">
    <source>
        <dbReference type="Proteomes" id="UP001247805"/>
    </source>
</evidence>
<feature type="transmembrane region" description="Helical" evidence="1">
    <location>
        <begin position="82"/>
        <end position="101"/>
    </location>
</feature>
<accession>A0ABU3T0U2</accession>
<feature type="transmembrane region" description="Helical" evidence="1">
    <location>
        <begin position="146"/>
        <end position="164"/>
    </location>
</feature>
<feature type="transmembrane region" description="Helical" evidence="1">
    <location>
        <begin position="18"/>
        <end position="35"/>
    </location>
</feature>
<evidence type="ECO:0008006" key="4">
    <source>
        <dbReference type="Google" id="ProtNLM"/>
    </source>
</evidence>
<evidence type="ECO:0000256" key="1">
    <source>
        <dbReference type="SAM" id="Phobius"/>
    </source>
</evidence>
<organism evidence="2 3">
    <name type="scientific">Paraglaciecola aquimarina</name>
    <dbReference type="NCBI Taxonomy" id="1235557"/>
    <lineage>
        <taxon>Bacteria</taxon>
        <taxon>Pseudomonadati</taxon>
        <taxon>Pseudomonadota</taxon>
        <taxon>Gammaproteobacteria</taxon>
        <taxon>Alteromonadales</taxon>
        <taxon>Alteromonadaceae</taxon>
        <taxon>Paraglaciecola</taxon>
    </lineage>
</organism>